<feature type="signal peptide" evidence="1">
    <location>
        <begin position="1"/>
        <end position="22"/>
    </location>
</feature>
<keyword evidence="4" id="KW-1185">Reference proteome</keyword>
<dbReference type="InterPro" id="IPR050546">
    <property type="entry name" value="Glycosyl_Hydrlase_16"/>
</dbReference>
<sequence>MISLSILLTLTTILTSIKLTLATSPEPVPGFHLAWSDSFDTTTPEIDLTKWRRWTGQASNNEQQTYLATGSNCEISSSKTLLITPTNTNGHWESCRIESLPAFAAKAGGQTIVQARLKLGDGDSDVGVGKTLQGIWPAFWSLGASVRHGTNWPSCGEIDTFENINGGPLGHGTVHCGTACNDPVGLGSGMTFSYGDWHTWAHAIDLRSGEWRDQNITWYLDGKPFKVLKGGDVGDRDAWANLAAREMILTLNVAVGGSWAGDAVAETVDGKMAGIEVGYVAVYESD</sequence>
<dbReference type="EMBL" id="FJUW01000001">
    <property type="protein sequence ID" value="CZS88217.1"/>
    <property type="molecule type" value="Genomic_DNA"/>
</dbReference>
<evidence type="ECO:0000313" key="4">
    <source>
        <dbReference type="Proteomes" id="UP000178129"/>
    </source>
</evidence>
<dbReference type="GO" id="GO:0004553">
    <property type="term" value="F:hydrolase activity, hydrolyzing O-glycosyl compounds"/>
    <property type="evidence" value="ECO:0007669"/>
    <property type="project" value="InterPro"/>
</dbReference>
<evidence type="ECO:0000256" key="1">
    <source>
        <dbReference type="SAM" id="SignalP"/>
    </source>
</evidence>
<dbReference type="Gene3D" id="2.60.120.200">
    <property type="match status" value="1"/>
</dbReference>
<reference evidence="4" key="1">
    <citation type="submission" date="2016-03" db="EMBL/GenBank/DDBJ databases">
        <authorList>
            <person name="Ploux O."/>
        </authorList>
    </citation>
    <scope>NUCLEOTIDE SEQUENCE [LARGE SCALE GENOMIC DNA]</scope>
    <source>
        <strain evidence="4">UK7</strain>
    </source>
</reference>
<dbReference type="PROSITE" id="PS51762">
    <property type="entry name" value="GH16_2"/>
    <property type="match status" value="1"/>
</dbReference>
<dbReference type="Proteomes" id="UP000178129">
    <property type="component" value="Unassembled WGS sequence"/>
</dbReference>
<dbReference type="InterPro" id="IPR013320">
    <property type="entry name" value="ConA-like_dom_sf"/>
</dbReference>
<proteinExistence type="predicted"/>
<dbReference type="InterPro" id="IPR000757">
    <property type="entry name" value="Beta-glucanase-like"/>
</dbReference>
<evidence type="ECO:0000313" key="3">
    <source>
        <dbReference type="EMBL" id="CZS88217.1"/>
    </source>
</evidence>
<gene>
    <name evidence="3" type="ORF">RCO7_01176</name>
</gene>
<keyword evidence="1" id="KW-0732">Signal</keyword>
<organism evidence="3 4">
    <name type="scientific">Rhynchosporium graminicola</name>
    <dbReference type="NCBI Taxonomy" id="2792576"/>
    <lineage>
        <taxon>Eukaryota</taxon>
        <taxon>Fungi</taxon>
        <taxon>Dikarya</taxon>
        <taxon>Ascomycota</taxon>
        <taxon>Pezizomycotina</taxon>
        <taxon>Leotiomycetes</taxon>
        <taxon>Helotiales</taxon>
        <taxon>Ploettnerulaceae</taxon>
        <taxon>Rhynchosporium</taxon>
    </lineage>
</organism>
<dbReference type="PANTHER" id="PTHR10963:SF60">
    <property type="entry name" value="GRAM-NEGATIVE BACTERIA-BINDING PROTEIN 1-RELATED"/>
    <property type="match status" value="1"/>
</dbReference>
<dbReference type="GO" id="GO:0005975">
    <property type="term" value="P:carbohydrate metabolic process"/>
    <property type="evidence" value="ECO:0007669"/>
    <property type="project" value="InterPro"/>
</dbReference>
<accession>A0A1E1JQV7</accession>
<dbReference type="InParanoid" id="A0A1E1JQV7"/>
<protein>
    <submittedName>
        <fullName evidence="3">Related to endo-1,3-beta-glucanase</fullName>
    </submittedName>
</protein>
<dbReference type="STRING" id="914237.A0A1E1JQV7"/>
<evidence type="ECO:0000259" key="2">
    <source>
        <dbReference type="PROSITE" id="PS51762"/>
    </source>
</evidence>
<name>A0A1E1JQV7_9HELO</name>
<dbReference type="Pfam" id="PF26113">
    <property type="entry name" value="GH16_XgeA"/>
    <property type="match status" value="1"/>
</dbReference>
<feature type="chain" id="PRO_5009445191" evidence="1">
    <location>
        <begin position="23"/>
        <end position="286"/>
    </location>
</feature>
<dbReference type="PANTHER" id="PTHR10963">
    <property type="entry name" value="GLYCOSYL HYDROLASE-RELATED"/>
    <property type="match status" value="1"/>
</dbReference>
<comment type="caution">
    <text evidence="3">The sequence shown here is derived from an EMBL/GenBank/DDBJ whole genome shotgun (WGS) entry which is preliminary data.</text>
</comment>
<dbReference type="AlphaFoldDB" id="A0A1E1JQV7"/>
<feature type="domain" description="GH16" evidence="2">
    <location>
        <begin position="19"/>
        <end position="286"/>
    </location>
</feature>
<dbReference type="SUPFAM" id="SSF49899">
    <property type="entry name" value="Concanavalin A-like lectins/glucanases"/>
    <property type="match status" value="1"/>
</dbReference>